<feature type="transmembrane region" description="Helical" evidence="1">
    <location>
        <begin position="64"/>
        <end position="88"/>
    </location>
</feature>
<organism evidence="2">
    <name type="scientific">Ostreococcus tauri</name>
    <name type="common">Marine green alga</name>
    <dbReference type="NCBI Taxonomy" id="70448"/>
    <lineage>
        <taxon>Eukaryota</taxon>
        <taxon>Viridiplantae</taxon>
        <taxon>Chlorophyta</taxon>
        <taxon>Mamiellophyceae</taxon>
        <taxon>Mamiellales</taxon>
        <taxon>Bathycoccaceae</taxon>
        <taxon>Ostreococcus</taxon>
    </lineage>
</organism>
<name>A0A1Y5IF70_OSTTA</name>
<proteinExistence type="predicted"/>
<gene>
    <name evidence="2" type="ORF">BE221DRAFT_146442</name>
</gene>
<protein>
    <submittedName>
        <fullName evidence="2">Uncharacterized protein</fullName>
    </submittedName>
</protein>
<reference evidence="2" key="1">
    <citation type="submission" date="2017-04" db="EMBL/GenBank/DDBJ databases">
        <title>Population genomics of picophytoplankton unveils novel chromosome hypervariability.</title>
        <authorList>
            <consortium name="DOE Joint Genome Institute"/>
            <person name="Blanc-Mathieu R."/>
            <person name="Krasovec M."/>
            <person name="Hebrard M."/>
            <person name="Yau S."/>
            <person name="Desgranges E."/>
            <person name="Martin J."/>
            <person name="Schackwitz W."/>
            <person name="Kuo A."/>
            <person name="Salin G."/>
            <person name="Donnadieu C."/>
            <person name="Desdevises Y."/>
            <person name="Sanchez-Ferandin S."/>
            <person name="Moreau H."/>
            <person name="Rivals E."/>
            <person name="Grigoriev I.V."/>
            <person name="Grimsley N."/>
            <person name="Eyre-Walker A."/>
            <person name="Piganeau G."/>
        </authorList>
    </citation>
    <scope>NUCLEOTIDE SEQUENCE [LARGE SCALE GENOMIC DNA]</scope>
    <source>
        <strain evidence="2">RCC 1115</strain>
    </source>
</reference>
<dbReference type="AlphaFoldDB" id="A0A1Y5IF70"/>
<sequence length="171" mass="18693">MAIGGRAPYHRKAGPIGAAAATTAVGAWIAFESTTAVGDYFVRLGTSGGVDGRTVMAMNGMTTLSVGVGVTLTSTLVFSAVILFLLALQEARYVVMNEPVIFYRCDGADPSCCVNGPHNKGYNERFVYMNHGRGFETRRVQCMQRHLKVSKKCSMLEPLIVYPKDEKWGFW</sequence>
<feature type="transmembrane region" description="Helical" evidence="1">
    <location>
        <begin position="12"/>
        <end position="31"/>
    </location>
</feature>
<evidence type="ECO:0000313" key="2">
    <source>
        <dbReference type="EMBL" id="OUS45762.1"/>
    </source>
</evidence>
<dbReference type="EMBL" id="KZ155786">
    <property type="protein sequence ID" value="OUS45762.1"/>
    <property type="molecule type" value="Genomic_DNA"/>
</dbReference>
<evidence type="ECO:0000256" key="1">
    <source>
        <dbReference type="SAM" id="Phobius"/>
    </source>
</evidence>
<accession>A0A1Y5IF70</accession>
<keyword evidence="1" id="KW-1133">Transmembrane helix</keyword>
<keyword evidence="1" id="KW-0472">Membrane</keyword>
<keyword evidence="1" id="KW-0812">Transmembrane</keyword>
<dbReference type="Proteomes" id="UP000195557">
    <property type="component" value="Unassembled WGS sequence"/>
</dbReference>